<dbReference type="AlphaFoldDB" id="A0A2P5WWZ6"/>
<protein>
    <submittedName>
        <fullName evidence="1">Uncharacterized protein</fullName>
    </submittedName>
</protein>
<name>A0A2P5WWZ6_GOSBA</name>
<dbReference type="Proteomes" id="UP000239757">
    <property type="component" value="Unassembled WGS sequence"/>
</dbReference>
<sequence>MSLFDRVEKVASVKCCYDLLCVTSNETFYQEPSMTIIEWSLLNCLPEESFSRGVVFEDKGSAICTKHLEFGTTNLCAGEKGVVWCDEYRKTDNEDGKKGRLQLNNYEVKFNISRGKHELRTISGSKQGRAPRNRVNTCTLRLEWKRRDDAAMGEKVEGVGDTKDTSRCEYDFNIVQLAYNAYMYTLKASIGHLP</sequence>
<proteinExistence type="predicted"/>
<evidence type="ECO:0000313" key="2">
    <source>
        <dbReference type="Proteomes" id="UP000239757"/>
    </source>
</evidence>
<gene>
    <name evidence="1" type="ORF">GOBAR_AA25053</name>
</gene>
<evidence type="ECO:0000313" key="1">
    <source>
        <dbReference type="EMBL" id="PPR95616.1"/>
    </source>
</evidence>
<accession>A0A2P5WWZ6</accession>
<reference evidence="1 2" key="1">
    <citation type="submission" date="2015-01" db="EMBL/GenBank/DDBJ databases">
        <title>Genome of allotetraploid Gossypium barbadense reveals genomic plasticity and fiber elongation in cotton evolution.</title>
        <authorList>
            <person name="Chen X."/>
            <person name="Liu X."/>
            <person name="Zhao B."/>
            <person name="Zheng H."/>
            <person name="Hu Y."/>
            <person name="Lu G."/>
            <person name="Yang C."/>
            <person name="Chen J."/>
            <person name="Shan C."/>
            <person name="Zhang L."/>
            <person name="Zhou Y."/>
            <person name="Wang L."/>
            <person name="Guo W."/>
            <person name="Bai Y."/>
            <person name="Ruan J."/>
            <person name="Shangguan X."/>
            <person name="Mao Y."/>
            <person name="Jiang J."/>
            <person name="Zhu Y."/>
            <person name="Lei J."/>
            <person name="Kang H."/>
            <person name="Chen S."/>
            <person name="He X."/>
            <person name="Wang R."/>
            <person name="Wang Y."/>
            <person name="Chen J."/>
            <person name="Wang L."/>
            <person name="Yu S."/>
            <person name="Wang B."/>
            <person name="Wei J."/>
            <person name="Song S."/>
            <person name="Lu X."/>
            <person name="Gao Z."/>
            <person name="Gu W."/>
            <person name="Deng X."/>
            <person name="Ma D."/>
            <person name="Wang S."/>
            <person name="Liang W."/>
            <person name="Fang L."/>
            <person name="Cai C."/>
            <person name="Zhu X."/>
            <person name="Zhou B."/>
            <person name="Zhang Y."/>
            <person name="Chen Z."/>
            <person name="Xu S."/>
            <person name="Zhu R."/>
            <person name="Wang S."/>
            <person name="Zhang T."/>
            <person name="Zhao G."/>
        </authorList>
    </citation>
    <scope>NUCLEOTIDE SEQUENCE [LARGE SCALE GENOMIC DNA]</scope>
    <source>
        <strain evidence="2">cv. Xinhai21</strain>
        <tissue evidence="1">Leaf</tissue>
    </source>
</reference>
<dbReference type="EMBL" id="KZ666231">
    <property type="protein sequence ID" value="PPR95616.1"/>
    <property type="molecule type" value="Genomic_DNA"/>
</dbReference>
<organism evidence="1 2">
    <name type="scientific">Gossypium barbadense</name>
    <name type="common">Sea Island cotton</name>
    <name type="synonym">Hibiscus barbadensis</name>
    <dbReference type="NCBI Taxonomy" id="3634"/>
    <lineage>
        <taxon>Eukaryota</taxon>
        <taxon>Viridiplantae</taxon>
        <taxon>Streptophyta</taxon>
        <taxon>Embryophyta</taxon>
        <taxon>Tracheophyta</taxon>
        <taxon>Spermatophyta</taxon>
        <taxon>Magnoliopsida</taxon>
        <taxon>eudicotyledons</taxon>
        <taxon>Gunneridae</taxon>
        <taxon>Pentapetalae</taxon>
        <taxon>rosids</taxon>
        <taxon>malvids</taxon>
        <taxon>Malvales</taxon>
        <taxon>Malvaceae</taxon>
        <taxon>Malvoideae</taxon>
        <taxon>Gossypium</taxon>
    </lineage>
</organism>